<dbReference type="InterPro" id="IPR013905">
    <property type="entry name" value="Lgl_C_dom"/>
</dbReference>
<evidence type="ECO:0000313" key="4">
    <source>
        <dbReference type="Proteomes" id="UP001150925"/>
    </source>
</evidence>
<dbReference type="EMBL" id="JANBPY010002041">
    <property type="protein sequence ID" value="KAJ1956892.1"/>
    <property type="molecule type" value="Genomic_DNA"/>
</dbReference>
<organism evidence="3 4">
    <name type="scientific">Dispira parvispora</name>
    <dbReference type="NCBI Taxonomy" id="1520584"/>
    <lineage>
        <taxon>Eukaryota</taxon>
        <taxon>Fungi</taxon>
        <taxon>Fungi incertae sedis</taxon>
        <taxon>Zoopagomycota</taxon>
        <taxon>Kickxellomycotina</taxon>
        <taxon>Dimargaritomycetes</taxon>
        <taxon>Dimargaritales</taxon>
        <taxon>Dimargaritaceae</taxon>
        <taxon>Dispira</taxon>
    </lineage>
</organism>
<evidence type="ECO:0000256" key="1">
    <source>
        <dbReference type="SAM" id="MobiDB-lite"/>
    </source>
</evidence>
<keyword evidence="4" id="KW-1185">Reference proteome</keyword>
<comment type="caution">
    <text evidence="3">The sequence shown here is derived from an EMBL/GenBank/DDBJ whole genome shotgun (WGS) entry which is preliminary data.</text>
</comment>
<proteinExistence type="predicted"/>
<protein>
    <recommendedName>
        <fullName evidence="2">Lethal giant larvae (Lgl)-like C-terminal domain-containing protein</fullName>
    </recommendedName>
</protein>
<feature type="compositionally biased region" description="Polar residues" evidence="1">
    <location>
        <begin position="257"/>
        <end position="267"/>
    </location>
</feature>
<dbReference type="Pfam" id="PF08596">
    <property type="entry name" value="Lgl_C"/>
    <property type="match status" value="1"/>
</dbReference>
<reference evidence="3" key="1">
    <citation type="submission" date="2022-07" db="EMBL/GenBank/DDBJ databases">
        <title>Phylogenomic reconstructions and comparative analyses of Kickxellomycotina fungi.</title>
        <authorList>
            <person name="Reynolds N.K."/>
            <person name="Stajich J.E."/>
            <person name="Barry K."/>
            <person name="Grigoriev I.V."/>
            <person name="Crous P."/>
            <person name="Smith M.E."/>
        </authorList>
    </citation>
    <scope>NUCLEOTIDE SEQUENCE</scope>
    <source>
        <strain evidence="3">RSA 1196</strain>
    </source>
</reference>
<feature type="region of interest" description="Disordered" evidence="1">
    <location>
        <begin position="436"/>
        <end position="459"/>
    </location>
</feature>
<sequence>MPKNDDVVLTELVRRPAQLESPTSSSDLVVESLGHPQVSEEMGKQIPPVPIQRKESIDTQFEPYLEPLVMINHHTVHPNQGTTESGRPVTLVRFQQPNLLITADASGGVVVADIERLQVLYSNVLTTTIPAEVKPVDLSSYTLSPTVEKPYTTTAPETQTFEFLRRASTQSQKVSRVNHVTSVDIKHLDCHLSKDPGLISTCWRILMGTSHGEIMHLVLVREGQKYHLHSTSQPTKVKDQAVVFSHILDISDRVMTSADTTDTSSIPGRSRGRASLDGIERPTTGRDTWTDSRKTQQEGSGDLDSLYRGRTGSVMSDPSYTEAASLTRSLVNRLSLKGNRSSMTSKRDPLFVRARSVLYEGEVPHGVSKKFMRRVYAVIENGFDVMVLPRLIQLRIGGTGSVVAEASLSDDVKHAGLEYVQATVVSPPASWWQQVGVTPNKDPTASQAPSRRSSVGQGYNPNQTPMVLVVVTNDCHGHIFALPSLKWITTIAIPNVHQGRAAEVLVYPNGLVLLPVGQYEYQLWSLFPLGERLSKLHPSTPALPDCSLVDLDCAVPQLPLFIQPDSTLSRWSTWLWRNEQVTADTASLVELLAKDVRWMALTASYQYASSISHSEAFVNTNPGSSSAGVQAKGQPLETATGRPTGAGGSKDVFAETERILDERQERLASVDNQTSRMSRASQGFLGSIKAFNERNGDKKWYQF</sequence>
<feature type="region of interest" description="Disordered" evidence="1">
    <location>
        <begin position="257"/>
        <end position="319"/>
    </location>
</feature>
<gene>
    <name evidence="3" type="ORF">IWQ62_005204</name>
</gene>
<dbReference type="AlphaFoldDB" id="A0A9W8AQV6"/>
<feature type="region of interest" description="Disordered" evidence="1">
    <location>
        <begin position="622"/>
        <end position="651"/>
    </location>
</feature>
<accession>A0A9W8AQV6</accession>
<dbReference type="OrthoDB" id="19944at2759"/>
<feature type="domain" description="Lethal giant larvae (Lgl)-like C-terminal" evidence="2">
    <location>
        <begin position="462"/>
        <end position="540"/>
    </location>
</feature>
<name>A0A9W8AQV6_9FUNG</name>
<evidence type="ECO:0000259" key="2">
    <source>
        <dbReference type="Pfam" id="PF08596"/>
    </source>
</evidence>
<feature type="compositionally biased region" description="Basic and acidic residues" evidence="1">
    <location>
        <begin position="278"/>
        <end position="296"/>
    </location>
</feature>
<evidence type="ECO:0000313" key="3">
    <source>
        <dbReference type="EMBL" id="KAJ1956892.1"/>
    </source>
</evidence>
<dbReference type="Proteomes" id="UP001150925">
    <property type="component" value="Unassembled WGS sequence"/>
</dbReference>
<feature type="region of interest" description="Disordered" evidence="1">
    <location>
        <begin position="1"/>
        <end position="29"/>
    </location>
</feature>